<evidence type="ECO:0000313" key="2">
    <source>
        <dbReference type="Proteomes" id="UP000634136"/>
    </source>
</evidence>
<reference evidence="1" key="1">
    <citation type="submission" date="2020-09" db="EMBL/GenBank/DDBJ databases">
        <title>Genome-Enabled Discovery of Anthraquinone Biosynthesis in Senna tora.</title>
        <authorList>
            <person name="Kang S.-H."/>
            <person name="Pandey R.P."/>
            <person name="Lee C.-M."/>
            <person name="Sim J.-S."/>
            <person name="Jeong J.-T."/>
            <person name="Choi B.-S."/>
            <person name="Jung M."/>
            <person name="Ginzburg D."/>
            <person name="Zhao K."/>
            <person name="Won S.Y."/>
            <person name="Oh T.-J."/>
            <person name="Yu Y."/>
            <person name="Kim N.-H."/>
            <person name="Lee O.R."/>
            <person name="Lee T.-H."/>
            <person name="Bashyal P."/>
            <person name="Kim T.-S."/>
            <person name="Lee W.-H."/>
            <person name="Kawkins C."/>
            <person name="Kim C.-K."/>
            <person name="Kim J.S."/>
            <person name="Ahn B.O."/>
            <person name="Rhee S.Y."/>
            <person name="Sohng J.K."/>
        </authorList>
    </citation>
    <scope>NUCLEOTIDE SEQUENCE</scope>
    <source>
        <tissue evidence="1">Leaf</tissue>
    </source>
</reference>
<accession>A0A834XBR5</accession>
<proteinExistence type="predicted"/>
<comment type="caution">
    <text evidence="1">The sequence shown here is derived from an EMBL/GenBank/DDBJ whole genome shotgun (WGS) entry which is preliminary data.</text>
</comment>
<evidence type="ECO:0000313" key="1">
    <source>
        <dbReference type="EMBL" id="KAF7841522.1"/>
    </source>
</evidence>
<name>A0A834XBR5_9FABA</name>
<gene>
    <name evidence="1" type="ORF">G2W53_003820</name>
</gene>
<keyword evidence="2" id="KW-1185">Reference proteome</keyword>
<dbReference type="EMBL" id="JAAIUW010000002">
    <property type="protein sequence ID" value="KAF7841522.1"/>
    <property type="molecule type" value="Genomic_DNA"/>
</dbReference>
<organism evidence="1 2">
    <name type="scientific">Senna tora</name>
    <dbReference type="NCBI Taxonomy" id="362788"/>
    <lineage>
        <taxon>Eukaryota</taxon>
        <taxon>Viridiplantae</taxon>
        <taxon>Streptophyta</taxon>
        <taxon>Embryophyta</taxon>
        <taxon>Tracheophyta</taxon>
        <taxon>Spermatophyta</taxon>
        <taxon>Magnoliopsida</taxon>
        <taxon>eudicotyledons</taxon>
        <taxon>Gunneridae</taxon>
        <taxon>Pentapetalae</taxon>
        <taxon>rosids</taxon>
        <taxon>fabids</taxon>
        <taxon>Fabales</taxon>
        <taxon>Fabaceae</taxon>
        <taxon>Caesalpinioideae</taxon>
        <taxon>Cassia clade</taxon>
        <taxon>Senna</taxon>
    </lineage>
</organism>
<sequence length="63" mass="7376">MGIVIAWKVCQVISTQVLNLKMRFNLNRIQEVQVQRVVAQVSQTNPFALYLRIQVDLMLEWDS</sequence>
<dbReference type="AlphaFoldDB" id="A0A834XBR5"/>
<protein>
    <submittedName>
        <fullName evidence="1">Uncharacterized protein</fullName>
    </submittedName>
</protein>
<dbReference type="Proteomes" id="UP000634136">
    <property type="component" value="Unassembled WGS sequence"/>
</dbReference>